<organism evidence="1 2">
    <name type="scientific">Talaromyces rugulosus</name>
    <name type="common">Penicillium rugulosum</name>
    <dbReference type="NCBI Taxonomy" id="121627"/>
    <lineage>
        <taxon>Eukaryota</taxon>
        <taxon>Fungi</taxon>
        <taxon>Dikarya</taxon>
        <taxon>Ascomycota</taxon>
        <taxon>Pezizomycotina</taxon>
        <taxon>Eurotiomycetes</taxon>
        <taxon>Eurotiomycetidae</taxon>
        <taxon>Eurotiales</taxon>
        <taxon>Trichocomaceae</taxon>
        <taxon>Talaromyces</taxon>
        <taxon>Talaromyces sect. Islandici</taxon>
    </lineage>
</organism>
<dbReference type="AlphaFoldDB" id="A0A7H8QYH1"/>
<gene>
    <name evidence="1" type="ORF">TRUGW13939_06136</name>
</gene>
<dbReference type="EMBL" id="CP055900">
    <property type="protein sequence ID" value="QKX59007.1"/>
    <property type="molecule type" value="Genomic_DNA"/>
</dbReference>
<dbReference type="OrthoDB" id="5314201at2759"/>
<evidence type="ECO:0008006" key="3">
    <source>
        <dbReference type="Google" id="ProtNLM"/>
    </source>
</evidence>
<dbReference type="Proteomes" id="UP000509510">
    <property type="component" value="Chromosome III"/>
</dbReference>
<protein>
    <recommendedName>
        <fullName evidence="3">HAUS augmin-like complex subunit 3 N-terminal domain-containing protein</fullName>
    </recommendedName>
</protein>
<keyword evidence="2" id="KW-1185">Reference proteome</keyword>
<evidence type="ECO:0000313" key="1">
    <source>
        <dbReference type="EMBL" id="QKX59007.1"/>
    </source>
</evidence>
<sequence>MADSTHTVVSALQERGIVFKKAGVESDFNIDTEYGRKNAQWAAEHLSPHTLLSKEEVALFQKLETSGASQTFTRHPALASTRPLDEDAIREATASLKASTATYRKQTAALKSQNEILDSLQAREREAGRAYEQGVAALTRRHLLEKQRKTAMADDLVKDFESRMLLEQQQMHIHKGQFLQKVTSKLKNDDRALVEAELFAAELELTEEDEKSEKRAMELTSTLSKLVSDEIYCRLDRLYLETLLTTGGENSERWAEIRDQVVAVEDDLQSLYLEINVLAEMSSRHEFGERIRDELRKNKQNHSHSLEDCLEMILHLMSEMTDSNSQIVDRLLHHQSRREALNLLSASYTSESARNDALQNKSKKSHRRQSSLGFGAALQPPISPQKHQLQALDNILRRLGISGADQASSLEAGPESLISERRSRMIDLLHNLGTAAEMPLKEYLEPTDKAMELFSAVLQSNSDFQPSLLDPSQKERLAELEKELTTVQKGIEGVNLGVLVEQSQGRGKQFRAADYS</sequence>
<dbReference type="KEGG" id="trg:TRUGW13939_06136"/>
<dbReference type="GeneID" id="55993632"/>
<reference evidence="2" key="1">
    <citation type="submission" date="2020-06" db="EMBL/GenBank/DDBJ databases">
        <title>A chromosome-scale genome assembly of Talaromyces rugulosus W13939.</title>
        <authorList>
            <person name="Wang B."/>
            <person name="Guo L."/>
            <person name="Ye K."/>
            <person name="Wang L."/>
        </authorList>
    </citation>
    <scope>NUCLEOTIDE SEQUENCE [LARGE SCALE GENOMIC DNA]</scope>
    <source>
        <strain evidence="2">W13939</strain>
    </source>
</reference>
<dbReference type="RefSeq" id="XP_035345185.1">
    <property type="nucleotide sequence ID" value="XM_035489292.1"/>
</dbReference>
<proteinExistence type="predicted"/>
<accession>A0A7H8QYH1</accession>
<evidence type="ECO:0000313" key="2">
    <source>
        <dbReference type="Proteomes" id="UP000509510"/>
    </source>
</evidence>
<name>A0A7H8QYH1_TALRU</name>